<evidence type="ECO:0000313" key="1">
    <source>
        <dbReference type="EMBL" id="KYH24196.1"/>
    </source>
</evidence>
<gene>
    <name evidence="1" type="ORF">HAPAU_36670</name>
</gene>
<accession>A0A151A921</accession>
<keyword evidence="2" id="KW-1185">Reference proteome</keyword>
<proteinExistence type="predicted"/>
<dbReference type="RefSeq" id="WP_066385255.1">
    <property type="nucleotide sequence ID" value="NZ_LTAZ01000015.1"/>
</dbReference>
<dbReference type="AlphaFoldDB" id="A0A151A921"/>
<evidence type="ECO:0008006" key="3">
    <source>
        <dbReference type="Google" id="ProtNLM"/>
    </source>
</evidence>
<organism evidence="1 2">
    <name type="scientific">Halalkalicoccus paucihalophilus</name>
    <dbReference type="NCBI Taxonomy" id="1008153"/>
    <lineage>
        <taxon>Archaea</taxon>
        <taxon>Methanobacteriati</taxon>
        <taxon>Methanobacteriota</taxon>
        <taxon>Stenosarchaea group</taxon>
        <taxon>Halobacteria</taxon>
        <taxon>Halobacteriales</taxon>
        <taxon>Halococcaceae</taxon>
        <taxon>Halalkalicoccus</taxon>
    </lineage>
</organism>
<reference evidence="1 2" key="1">
    <citation type="submission" date="2016-02" db="EMBL/GenBank/DDBJ databases">
        <title>Genome sequence of Halalkalicoccus paucihalophilus DSM 24557.</title>
        <authorList>
            <person name="Poehlein A."/>
            <person name="Daniel R."/>
        </authorList>
    </citation>
    <scope>NUCLEOTIDE SEQUENCE [LARGE SCALE GENOMIC DNA]</scope>
    <source>
        <strain evidence="1 2">DSM 24557</strain>
    </source>
</reference>
<dbReference type="PATRIC" id="fig|1008153.3.peg.3890"/>
<evidence type="ECO:0000313" key="2">
    <source>
        <dbReference type="Proteomes" id="UP000075321"/>
    </source>
</evidence>
<protein>
    <recommendedName>
        <fullName evidence="3">SCP2 domain-containing protein</fullName>
    </recommendedName>
</protein>
<sequence>MAETELGSQAWWEHYKETVNSDPEMKVRGHDKFDENFYIEIGDDRVLIQVDSGEIDAITPNPAMNHQWSFGVEGDTEAWEEFVQEVPPAFNHEIIASHYRSAVKGDDGHLQLTGNNKVIFQNLRAFQRMLDLLRKAHNNGGNL</sequence>
<comment type="caution">
    <text evidence="1">The sequence shown here is derived from an EMBL/GenBank/DDBJ whole genome shotgun (WGS) entry which is preliminary data.</text>
</comment>
<dbReference type="OrthoDB" id="179766at2157"/>
<name>A0A151A921_9EURY</name>
<dbReference type="Proteomes" id="UP000075321">
    <property type="component" value="Unassembled WGS sequence"/>
</dbReference>
<dbReference type="EMBL" id="LTAZ01000015">
    <property type="protein sequence ID" value="KYH24196.1"/>
    <property type="molecule type" value="Genomic_DNA"/>
</dbReference>